<dbReference type="Proteomes" id="UP001310022">
    <property type="component" value="Unassembled WGS sequence"/>
</dbReference>
<proteinExistence type="predicted"/>
<name>A0AAN5ANK9_9BACT</name>
<keyword evidence="1" id="KW-1133">Transmembrane helix</keyword>
<accession>A0AAN5ANK9</accession>
<dbReference type="EMBL" id="BQKE01000008">
    <property type="protein sequence ID" value="GJM64902.1"/>
    <property type="molecule type" value="Genomic_DNA"/>
</dbReference>
<evidence type="ECO:0000313" key="3">
    <source>
        <dbReference type="Proteomes" id="UP001310022"/>
    </source>
</evidence>
<organism evidence="2 3">
    <name type="scientific">Persicobacter diffluens</name>
    <dbReference type="NCBI Taxonomy" id="981"/>
    <lineage>
        <taxon>Bacteria</taxon>
        <taxon>Pseudomonadati</taxon>
        <taxon>Bacteroidota</taxon>
        <taxon>Cytophagia</taxon>
        <taxon>Cytophagales</taxon>
        <taxon>Persicobacteraceae</taxon>
        <taxon>Persicobacter</taxon>
    </lineage>
</organism>
<comment type="caution">
    <text evidence="2">The sequence shown here is derived from an EMBL/GenBank/DDBJ whole genome shotgun (WGS) entry which is preliminary data.</text>
</comment>
<dbReference type="RefSeq" id="WP_338239953.1">
    <property type="nucleotide sequence ID" value="NZ_BQKE01000008.1"/>
</dbReference>
<evidence type="ECO:0000313" key="2">
    <source>
        <dbReference type="EMBL" id="GJM64902.1"/>
    </source>
</evidence>
<dbReference type="AlphaFoldDB" id="A0AAN5ANK9"/>
<gene>
    <name evidence="2" type="ORF">PEDI_54540</name>
</gene>
<evidence type="ECO:0008006" key="4">
    <source>
        <dbReference type="Google" id="ProtNLM"/>
    </source>
</evidence>
<evidence type="ECO:0000256" key="1">
    <source>
        <dbReference type="SAM" id="Phobius"/>
    </source>
</evidence>
<protein>
    <recommendedName>
        <fullName evidence="4">Structural protein P5</fullName>
    </recommendedName>
</protein>
<keyword evidence="3" id="KW-1185">Reference proteome</keyword>
<feature type="transmembrane region" description="Helical" evidence="1">
    <location>
        <begin position="157"/>
        <end position="175"/>
    </location>
</feature>
<keyword evidence="1" id="KW-0472">Membrane</keyword>
<keyword evidence="1" id="KW-0812">Transmembrane</keyword>
<reference evidence="2 3" key="1">
    <citation type="submission" date="2021-12" db="EMBL/GenBank/DDBJ databases">
        <title>Genome sequencing of bacteria with rrn-lacking chromosome and rrn-plasmid.</title>
        <authorList>
            <person name="Anda M."/>
            <person name="Iwasaki W."/>
        </authorList>
    </citation>
    <scope>NUCLEOTIDE SEQUENCE [LARGE SCALE GENOMIC DNA]</scope>
    <source>
        <strain evidence="2 3">NBRC 15940</strain>
    </source>
</reference>
<sequence length="179" mass="19700">MADLRQSNILSRGIRNNNPLNLRVSANAWKGKVAVEHNADPGKEFEQFVSIEYGIRAGALNVINNIKNGHNTVRKLISRLSPPSENDTQTYIRVVAAKIGVSPDQTIFPDPFTIFKLVNAIIAQENLANELYHIPASMVQSGLKLLSEQVFTPQEKYGISAVAAVGVGLAVYYLLNRNK</sequence>